<keyword evidence="2" id="KW-0238">DNA-binding</keyword>
<dbReference type="InterPro" id="IPR020449">
    <property type="entry name" value="Tscrpt_reg_AraC-type_HTH"/>
</dbReference>
<dbReference type="GO" id="GO:0003700">
    <property type="term" value="F:DNA-binding transcription factor activity"/>
    <property type="evidence" value="ECO:0007669"/>
    <property type="project" value="InterPro"/>
</dbReference>
<dbReference type="PRINTS" id="PR00032">
    <property type="entry name" value="HTHARAC"/>
</dbReference>
<accession>A0A845Q884</accession>
<proteinExistence type="predicted"/>
<dbReference type="EMBL" id="WXYQ01000003">
    <property type="protein sequence ID" value="NBG94822.1"/>
    <property type="molecule type" value="Genomic_DNA"/>
</dbReference>
<dbReference type="GO" id="GO:0000976">
    <property type="term" value="F:transcription cis-regulatory region binding"/>
    <property type="evidence" value="ECO:0007669"/>
    <property type="project" value="TreeGrafter"/>
</dbReference>
<dbReference type="Gene3D" id="1.10.10.60">
    <property type="entry name" value="Homeodomain-like"/>
    <property type="match status" value="1"/>
</dbReference>
<evidence type="ECO:0000313" key="6">
    <source>
        <dbReference type="Proteomes" id="UP000470384"/>
    </source>
</evidence>
<keyword evidence="3" id="KW-0804">Transcription</keyword>
<dbReference type="Pfam" id="PF12625">
    <property type="entry name" value="Arabinose_bd"/>
    <property type="match status" value="1"/>
</dbReference>
<evidence type="ECO:0000313" key="5">
    <source>
        <dbReference type="EMBL" id="NBG94822.1"/>
    </source>
</evidence>
<dbReference type="Pfam" id="PF12833">
    <property type="entry name" value="HTH_18"/>
    <property type="match status" value="1"/>
</dbReference>
<evidence type="ECO:0000256" key="3">
    <source>
        <dbReference type="ARBA" id="ARBA00023163"/>
    </source>
</evidence>
<feature type="domain" description="HTH araC/xylS-type" evidence="4">
    <location>
        <begin position="265"/>
        <end position="363"/>
    </location>
</feature>
<dbReference type="InterPro" id="IPR009057">
    <property type="entry name" value="Homeodomain-like_sf"/>
</dbReference>
<reference evidence="5 6" key="1">
    <citation type="journal article" date="2016" name="Int. J. Syst. Evol. Microbiol.">
        <title>Pyruvatibacter mobilis gen. nov., sp. nov., a marine bacterium from the culture broth of Picochlorum sp. 122.</title>
        <authorList>
            <person name="Wang G."/>
            <person name="Tang M."/>
            <person name="Wu H."/>
            <person name="Dai S."/>
            <person name="Li T."/>
            <person name="Chen C."/>
            <person name="He H."/>
            <person name="Fan J."/>
            <person name="Xiang W."/>
            <person name="Li X."/>
        </authorList>
    </citation>
    <scope>NUCLEOTIDE SEQUENCE [LARGE SCALE GENOMIC DNA]</scope>
    <source>
        <strain evidence="5 6">GYP-11</strain>
    </source>
</reference>
<dbReference type="Proteomes" id="UP000470384">
    <property type="component" value="Unassembled WGS sequence"/>
</dbReference>
<evidence type="ECO:0000256" key="1">
    <source>
        <dbReference type="ARBA" id="ARBA00023015"/>
    </source>
</evidence>
<dbReference type="PANTHER" id="PTHR47894:SF4">
    <property type="entry name" value="HTH-TYPE TRANSCRIPTIONAL REGULATOR GADX"/>
    <property type="match status" value="1"/>
</dbReference>
<evidence type="ECO:0000259" key="4">
    <source>
        <dbReference type="PROSITE" id="PS01124"/>
    </source>
</evidence>
<dbReference type="InterPro" id="IPR018060">
    <property type="entry name" value="HTH_AraC"/>
</dbReference>
<keyword evidence="6" id="KW-1185">Reference proteome</keyword>
<comment type="caution">
    <text evidence="5">The sequence shown here is derived from an EMBL/GenBank/DDBJ whole genome shotgun (WGS) entry which is preliminary data.</text>
</comment>
<dbReference type="InterPro" id="IPR032687">
    <property type="entry name" value="AraC-type_N"/>
</dbReference>
<protein>
    <submittedName>
        <fullName evidence="5">Helix-turn-helix domain-containing protein</fullName>
    </submittedName>
</protein>
<keyword evidence="1" id="KW-0805">Transcription regulation</keyword>
<evidence type="ECO:0000256" key="2">
    <source>
        <dbReference type="ARBA" id="ARBA00023125"/>
    </source>
</evidence>
<sequence length="367" mass="40115">MAQVSAFFVARMIEQAMASIPPERLGPHTRGDLYRVAGLPEEGLPDKGTPETWLMIPDSSYHALLVAIAALETPDVSFHLRTASAFRCDDFGAVGFAWKAAPTLRASFSRMNRYTRLYNTAAPAFSLEERGDEIWWVHNRQTPPRTGLYLSNEGAMATYVALCREATSEAFTPLRLQFHHSDLGSTRAAEAYFRCPIDYDREVDALIMPAALLDEPNSVGDESIWRFLTAQVEETLPPDDDGAAEAAAIAGRGSSPQGADNAIRRTVLKQVTDVLSDGVPGIADIAAGLAMSPRTLQRRLAEEDCTFQAVVDEARHSLATRLLSETPYSLAEIAFLTGFSEQSAFTRAFKRREAQTPGAYRAAHASG</sequence>
<dbReference type="PROSITE" id="PS01124">
    <property type="entry name" value="HTH_ARAC_FAMILY_2"/>
    <property type="match status" value="1"/>
</dbReference>
<dbReference type="AlphaFoldDB" id="A0A845Q884"/>
<dbReference type="OrthoDB" id="9805730at2"/>
<dbReference type="SUPFAM" id="SSF46689">
    <property type="entry name" value="Homeodomain-like"/>
    <property type="match status" value="1"/>
</dbReference>
<dbReference type="GeneID" id="300655690"/>
<dbReference type="RefSeq" id="WP_160586889.1">
    <property type="nucleotide sequence ID" value="NZ_BMHN01000001.1"/>
</dbReference>
<dbReference type="PANTHER" id="PTHR47894">
    <property type="entry name" value="HTH-TYPE TRANSCRIPTIONAL REGULATOR GADX"/>
    <property type="match status" value="1"/>
</dbReference>
<gene>
    <name evidence="5" type="ORF">GTQ45_03650</name>
</gene>
<dbReference type="GO" id="GO:0005829">
    <property type="term" value="C:cytosol"/>
    <property type="evidence" value="ECO:0007669"/>
    <property type="project" value="TreeGrafter"/>
</dbReference>
<dbReference type="SMART" id="SM00342">
    <property type="entry name" value="HTH_ARAC"/>
    <property type="match status" value="1"/>
</dbReference>
<organism evidence="5 6">
    <name type="scientific">Pyruvatibacter mobilis</name>
    <dbReference type="NCBI Taxonomy" id="1712261"/>
    <lineage>
        <taxon>Bacteria</taxon>
        <taxon>Pseudomonadati</taxon>
        <taxon>Pseudomonadota</taxon>
        <taxon>Alphaproteobacteria</taxon>
        <taxon>Hyphomicrobiales</taxon>
        <taxon>Parvibaculaceae</taxon>
        <taxon>Pyruvatibacter</taxon>
    </lineage>
</organism>
<name>A0A845Q884_9HYPH</name>